<organism evidence="5 6">
    <name type="scientific">Mycoplasma haemofelis (strain Langford 1)</name>
    <name type="common">Haemobartonella felis</name>
    <dbReference type="NCBI Taxonomy" id="941640"/>
    <lineage>
        <taxon>Bacteria</taxon>
        <taxon>Bacillati</taxon>
        <taxon>Mycoplasmatota</taxon>
        <taxon>Mollicutes</taxon>
        <taxon>Mycoplasmataceae</taxon>
        <taxon>Mycoplasma</taxon>
    </lineage>
</organism>
<dbReference type="InterPro" id="IPR027417">
    <property type="entry name" value="P-loop_NTPase"/>
</dbReference>
<dbReference type="OrthoDB" id="9810148at2"/>
<protein>
    <recommendedName>
        <fullName evidence="3">DNA polymerase III subunit gamma/tau</fullName>
        <ecNumber evidence="3">2.7.7.7</ecNumber>
    </recommendedName>
</protein>
<dbReference type="Gene3D" id="3.40.50.300">
    <property type="entry name" value="P-loop containing nucleotide triphosphate hydrolases"/>
    <property type="match status" value="1"/>
</dbReference>
<dbReference type="GO" id="GO:0003887">
    <property type="term" value="F:DNA-directed DNA polymerase activity"/>
    <property type="evidence" value="ECO:0007669"/>
    <property type="project" value="UniProtKB-KW"/>
</dbReference>
<dbReference type="NCBIfam" id="TIGR02397">
    <property type="entry name" value="dnaX_nterm"/>
    <property type="match status" value="1"/>
</dbReference>
<keyword evidence="3" id="KW-0547">Nucleotide-binding</keyword>
<evidence type="ECO:0000256" key="2">
    <source>
        <dbReference type="ARBA" id="ARBA00049244"/>
    </source>
</evidence>
<evidence type="ECO:0000256" key="3">
    <source>
        <dbReference type="RuleBase" id="RU364063"/>
    </source>
</evidence>
<dbReference type="EC" id="2.7.7.7" evidence="3"/>
<dbReference type="Gene3D" id="1.10.8.60">
    <property type="match status" value="1"/>
</dbReference>
<dbReference type="HOGENOM" id="CLU_006229_0_3_14"/>
<dbReference type="EMBL" id="FR773153">
    <property type="protein sequence ID" value="CBY92076.1"/>
    <property type="molecule type" value="Genomic_DNA"/>
</dbReference>
<dbReference type="InterPro" id="IPR050238">
    <property type="entry name" value="DNA_Rep/Repair_Clamp_Loader"/>
</dbReference>
<evidence type="ECO:0000313" key="6">
    <source>
        <dbReference type="Proteomes" id="UP000008637"/>
    </source>
</evidence>
<keyword evidence="3" id="KW-0235">DNA replication</keyword>
<dbReference type="SMART" id="SM00382">
    <property type="entry name" value="AAA"/>
    <property type="match status" value="1"/>
</dbReference>
<keyword evidence="3" id="KW-0067">ATP-binding</keyword>
<sequence>MPELNLYNKYRPRSLSDLIGQETIKNQIRQIFTQNKLLQSFIFYGLHGTGKTSVARIFSKAWNCPKFKELGDVCNECESCKLIDQNRTTDIYEIDAASNSGVENIRDVIHNTQYVALNLKKKVYIIDEAHNLSNSAWNALLKTIEEPSGHVIFLFLTTNIQKIPDTIISRCHKYNFNYLSKEDLITLINKVCKAEAKEISPDANERLANLAEGSARECLSLLEQVFLNSPDTIEVSDIEQVFSLSSRKDTLHLASLIISGTLEESLKYLENLNQLNKNLFNYFSELLSLFLDIFIYKETSNDRLMRRFSANEVQDLLNFPVLDGSNILYESLRKCSPSTWRFEWAQLLLFKLHELIAGKEPIPQEVKKVELKPVVEAPKEIREIKIITPSSPKKENRQFELKIPKIPISEDLEKKIFYSFKNASKRRSKENEVLYQKLIDGDKLDSEFKELFKRINKKVSLYSTPRTVLVAFDEDKDVTKFYDFLKKEEIQETLTGAFLREYFWIALTSERFKHYFDLSKTKKEEEYLDHLIFDTSKRSTLYKDIVKILESE</sequence>
<comment type="subunit">
    <text evidence="3">DNA polymerase III contains a core (composed of alpha, epsilon and theta chains) that associates with a tau subunit. This core dimerizes to form the POLIII' complex. PolIII' associates with the gamma complex (composed of gamma, delta, delta', psi and chi chains) and with the beta chain to form the complete DNA polymerase III complex.</text>
</comment>
<evidence type="ECO:0000259" key="4">
    <source>
        <dbReference type="SMART" id="SM00382"/>
    </source>
</evidence>
<dbReference type="GO" id="GO:0009360">
    <property type="term" value="C:DNA polymerase III complex"/>
    <property type="evidence" value="ECO:0007669"/>
    <property type="project" value="InterPro"/>
</dbReference>
<keyword evidence="6" id="KW-1185">Reference proteome</keyword>
<dbReference type="InterPro" id="IPR003593">
    <property type="entry name" value="AAA+_ATPase"/>
</dbReference>
<dbReference type="SUPFAM" id="SSF52540">
    <property type="entry name" value="P-loop containing nucleoside triphosphate hydrolases"/>
    <property type="match status" value="1"/>
</dbReference>
<dbReference type="GO" id="GO:0005524">
    <property type="term" value="F:ATP binding"/>
    <property type="evidence" value="ECO:0007669"/>
    <property type="project" value="UniProtKB-KW"/>
</dbReference>
<dbReference type="GO" id="GO:0006261">
    <property type="term" value="P:DNA-templated DNA replication"/>
    <property type="evidence" value="ECO:0007669"/>
    <property type="project" value="TreeGrafter"/>
</dbReference>
<comment type="catalytic activity">
    <reaction evidence="2 3">
        <text>DNA(n) + a 2'-deoxyribonucleoside 5'-triphosphate = DNA(n+1) + diphosphate</text>
        <dbReference type="Rhea" id="RHEA:22508"/>
        <dbReference type="Rhea" id="RHEA-COMP:17339"/>
        <dbReference type="Rhea" id="RHEA-COMP:17340"/>
        <dbReference type="ChEBI" id="CHEBI:33019"/>
        <dbReference type="ChEBI" id="CHEBI:61560"/>
        <dbReference type="ChEBI" id="CHEBI:173112"/>
        <dbReference type="EC" id="2.7.7.7"/>
    </reaction>
</comment>
<feature type="domain" description="AAA+ ATPase" evidence="4">
    <location>
        <begin position="37"/>
        <end position="179"/>
    </location>
</feature>
<gene>
    <name evidence="3 5" type="primary">dnaX</name>
    <name evidence="5" type="ordered locus">HF1_00680</name>
</gene>
<evidence type="ECO:0000256" key="1">
    <source>
        <dbReference type="ARBA" id="ARBA00022932"/>
    </source>
</evidence>
<dbReference type="Pfam" id="PF13177">
    <property type="entry name" value="DNA_pol3_delta2"/>
    <property type="match status" value="1"/>
</dbReference>
<dbReference type="KEGG" id="mha:HF1_00680"/>
<comment type="similarity">
    <text evidence="3">Belongs to the DnaX/STICHEL family.</text>
</comment>
<reference evidence="5 6" key="1">
    <citation type="journal article" date="2011" name="J. Bacteriol.">
        <title>Complete genome sequence of Mycoplasma haemofelis, a hemotropic mycoplasma.</title>
        <authorList>
            <person name="Barker E.N."/>
            <person name="Helps C.R."/>
            <person name="Peters I.R."/>
            <person name="Darby A.C."/>
            <person name="Radford A.D."/>
            <person name="Tasker S."/>
        </authorList>
    </citation>
    <scope>NUCLEOTIDE SEQUENCE [LARGE SCALE GENOMIC DNA]</scope>
    <source>
        <strain evidence="5 6">Langford 1</strain>
    </source>
</reference>
<keyword evidence="1 3" id="KW-0239">DNA-directed DNA polymerase</keyword>
<comment type="function">
    <text evidence="3">DNA polymerase III is a complex, multichain enzyme responsible for most of the replicative synthesis in bacteria. This DNA polymerase also exhibits 3' to 5' exonuclease activity.</text>
</comment>
<dbReference type="PANTHER" id="PTHR11669:SF0">
    <property type="entry name" value="PROTEIN STICHEL-LIKE 2"/>
    <property type="match status" value="1"/>
</dbReference>
<dbReference type="InterPro" id="IPR012763">
    <property type="entry name" value="DNA_pol_III_sug/sutau_N"/>
</dbReference>
<name>E8ZKB0_MYCHL</name>
<dbReference type="PANTHER" id="PTHR11669">
    <property type="entry name" value="REPLICATION FACTOR C / DNA POLYMERASE III GAMMA-TAU SUBUNIT"/>
    <property type="match status" value="1"/>
</dbReference>
<evidence type="ECO:0000313" key="5">
    <source>
        <dbReference type="EMBL" id="CBY92076.1"/>
    </source>
</evidence>
<accession>E8ZKB0</accession>
<dbReference type="Proteomes" id="UP000008637">
    <property type="component" value="Chromosome"/>
</dbReference>
<proteinExistence type="inferred from homology"/>
<dbReference type="AlphaFoldDB" id="E8ZKB0"/>
<keyword evidence="3 5" id="KW-0548">Nucleotidyltransferase</keyword>
<keyword evidence="3 5" id="KW-0808">Transferase</keyword>